<keyword evidence="8" id="KW-0406">Ion transport</keyword>
<feature type="transmembrane region" description="Helical" evidence="12">
    <location>
        <begin position="318"/>
        <end position="336"/>
    </location>
</feature>
<dbReference type="PANTHER" id="PTHR42985:SF40">
    <property type="entry name" value="LD47995P-RELATED"/>
    <property type="match status" value="1"/>
</dbReference>
<evidence type="ECO:0000256" key="5">
    <source>
        <dbReference type="ARBA" id="ARBA00022692"/>
    </source>
</evidence>
<keyword evidence="6 12" id="KW-1133">Transmembrane helix</keyword>
<feature type="transmembrane region" description="Helical" evidence="12">
    <location>
        <begin position="6"/>
        <end position="21"/>
    </location>
</feature>
<name>A0A939H8B4_9CLOT</name>
<dbReference type="Pfam" id="PF00474">
    <property type="entry name" value="SSF"/>
    <property type="match status" value="1"/>
</dbReference>
<dbReference type="InterPro" id="IPR038377">
    <property type="entry name" value="Na/Glc_symporter_sf"/>
</dbReference>
<keyword evidence="10" id="KW-0739">Sodium transport</keyword>
<gene>
    <name evidence="13" type="ORF">J3A84_13740</name>
</gene>
<dbReference type="EMBL" id="JAFNJU010000012">
    <property type="protein sequence ID" value="MBO1266094.1"/>
    <property type="molecule type" value="Genomic_DNA"/>
</dbReference>
<keyword evidence="7" id="KW-0915">Sodium</keyword>
<evidence type="ECO:0000256" key="11">
    <source>
        <dbReference type="RuleBase" id="RU362091"/>
    </source>
</evidence>
<keyword evidence="5 12" id="KW-0812">Transmembrane</keyword>
<proteinExistence type="inferred from homology"/>
<dbReference type="Proteomes" id="UP000664218">
    <property type="component" value="Unassembled WGS sequence"/>
</dbReference>
<evidence type="ECO:0000256" key="6">
    <source>
        <dbReference type="ARBA" id="ARBA00022989"/>
    </source>
</evidence>
<protein>
    <submittedName>
        <fullName evidence="13">Na+:solute symporter</fullName>
    </submittedName>
</protein>
<dbReference type="PROSITE" id="PS50283">
    <property type="entry name" value="NA_SOLUT_SYMP_3"/>
    <property type="match status" value="1"/>
</dbReference>
<feature type="transmembrane region" description="Helical" evidence="12">
    <location>
        <begin position="372"/>
        <end position="391"/>
    </location>
</feature>
<comment type="similarity">
    <text evidence="2 11">Belongs to the sodium:solute symporter (SSF) (TC 2.A.21) family.</text>
</comment>
<feature type="transmembrane region" description="Helical" evidence="12">
    <location>
        <begin position="432"/>
        <end position="451"/>
    </location>
</feature>
<keyword evidence="3" id="KW-0813">Transport</keyword>
<evidence type="ECO:0000256" key="1">
    <source>
        <dbReference type="ARBA" id="ARBA00004651"/>
    </source>
</evidence>
<accession>A0A939H8B4</accession>
<evidence type="ECO:0000256" key="2">
    <source>
        <dbReference type="ARBA" id="ARBA00006434"/>
    </source>
</evidence>
<keyword evidence="9 12" id="KW-0472">Membrane</keyword>
<feature type="transmembrane region" description="Helical" evidence="12">
    <location>
        <begin position="42"/>
        <end position="67"/>
    </location>
</feature>
<dbReference type="GO" id="GO:0015293">
    <property type="term" value="F:symporter activity"/>
    <property type="evidence" value="ECO:0007669"/>
    <property type="project" value="TreeGrafter"/>
</dbReference>
<feature type="transmembrane region" description="Helical" evidence="12">
    <location>
        <begin position="114"/>
        <end position="134"/>
    </location>
</feature>
<dbReference type="InterPro" id="IPR001734">
    <property type="entry name" value="Na/solute_symporter"/>
</dbReference>
<sequence>MHWFDYVMVGAFFIVMLIIGFKSKKSVHDSNDFFVAGGRVPWWLSGISHHVSGYSGVVFVGYAGIAYTHGISIYFWWALNIAIAMSIGAVIMAPRWPKLRKSLGIQSPTEYLEMRYNTSTQVIVAISGVIVKLLDVGAKWASMGILLYGFTGIPIWVGIVVSSLVSLVYIAIGGLIADLWTDFAQFVVQIVAGLALFIGVVSRLDDFGFTITSAFNALPEANLRLMNEGRGQGSLSWTLLYFFVIFFSYNGGTWNLAARFISTPNQKEAKKSAFLSAALYLVWPIILFFPMWVGPLIFPGLTQGEAEATLYSSLTNEFLPVGLIGLVLASMFANTLSMCTSDANTISAVLTRDIIPKFKPEIKSLDAKASLFYARATTIGFTSLTILVALLRDYMGGVTGLILTWFAALLGPTAIPLLFGLLPIYKYADSKAAIVSMLGGFGVFILTQLGIQFEADVALIAPLATSFVLFTGITLINKYVLKIEIKPEITDLLDELSDEEMSA</sequence>
<feature type="transmembrane region" description="Helical" evidence="12">
    <location>
        <begin position="273"/>
        <end position="298"/>
    </location>
</feature>
<dbReference type="GO" id="GO:0005886">
    <property type="term" value="C:plasma membrane"/>
    <property type="evidence" value="ECO:0007669"/>
    <property type="project" value="UniProtKB-SubCell"/>
</dbReference>
<evidence type="ECO:0000256" key="12">
    <source>
        <dbReference type="SAM" id="Phobius"/>
    </source>
</evidence>
<evidence type="ECO:0000256" key="4">
    <source>
        <dbReference type="ARBA" id="ARBA00022475"/>
    </source>
</evidence>
<keyword evidence="4" id="KW-1003">Cell membrane</keyword>
<evidence type="ECO:0000256" key="10">
    <source>
        <dbReference type="ARBA" id="ARBA00023201"/>
    </source>
</evidence>
<feature type="transmembrane region" description="Helical" evidence="12">
    <location>
        <begin position="183"/>
        <end position="201"/>
    </location>
</feature>
<dbReference type="AlphaFoldDB" id="A0A939H8B4"/>
<dbReference type="CDD" id="cd11477">
    <property type="entry name" value="SLC5sbd_u1"/>
    <property type="match status" value="1"/>
</dbReference>
<feature type="transmembrane region" description="Helical" evidence="12">
    <location>
        <begin position="403"/>
        <end position="425"/>
    </location>
</feature>
<organism evidence="13 14">
    <name type="scientific">Proteiniclasticum aestuarii</name>
    <dbReference type="NCBI Taxonomy" id="2817862"/>
    <lineage>
        <taxon>Bacteria</taxon>
        <taxon>Bacillati</taxon>
        <taxon>Bacillota</taxon>
        <taxon>Clostridia</taxon>
        <taxon>Eubacteriales</taxon>
        <taxon>Clostridiaceae</taxon>
        <taxon>Proteiniclasticum</taxon>
    </lineage>
</organism>
<dbReference type="PANTHER" id="PTHR42985">
    <property type="entry name" value="SODIUM-COUPLED MONOCARBOXYLATE TRANSPORTER"/>
    <property type="match status" value="1"/>
</dbReference>
<keyword evidence="14" id="KW-1185">Reference proteome</keyword>
<feature type="transmembrane region" description="Helical" evidence="12">
    <location>
        <begin position="239"/>
        <end position="261"/>
    </location>
</feature>
<evidence type="ECO:0000256" key="7">
    <source>
        <dbReference type="ARBA" id="ARBA00023053"/>
    </source>
</evidence>
<feature type="transmembrane region" description="Helical" evidence="12">
    <location>
        <begin position="73"/>
        <end position="93"/>
    </location>
</feature>
<feature type="transmembrane region" description="Helical" evidence="12">
    <location>
        <begin position="457"/>
        <end position="476"/>
    </location>
</feature>
<dbReference type="GO" id="GO:0006814">
    <property type="term" value="P:sodium ion transport"/>
    <property type="evidence" value="ECO:0007669"/>
    <property type="project" value="UniProtKB-KW"/>
</dbReference>
<comment type="subcellular location">
    <subcellularLocation>
        <location evidence="1">Cell membrane</location>
        <topology evidence="1">Multi-pass membrane protein</topology>
    </subcellularLocation>
</comment>
<feature type="transmembrane region" description="Helical" evidence="12">
    <location>
        <begin position="146"/>
        <end position="171"/>
    </location>
</feature>
<evidence type="ECO:0000256" key="8">
    <source>
        <dbReference type="ARBA" id="ARBA00023065"/>
    </source>
</evidence>
<dbReference type="InterPro" id="IPR051163">
    <property type="entry name" value="Sodium:Solute_Symporter_SSF"/>
</dbReference>
<reference evidence="13" key="1">
    <citation type="submission" date="2021-03" db="EMBL/GenBank/DDBJ databases">
        <title>Proteiniclasticum marinus sp. nov., isolated from tidal flat sediment.</title>
        <authorList>
            <person name="Namirimu T."/>
            <person name="Yang J.-A."/>
            <person name="Yang S.-H."/>
            <person name="Kim Y.-J."/>
            <person name="Kwon K.K."/>
        </authorList>
    </citation>
    <scope>NUCLEOTIDE SEQUENCE</scope>
    <source>
        <strain evidence="13">SCR006</strain>
    </source>
</reference>
<comment type="caution">
    <text evidence="13">The sequence shown here is derived from an EMBL/GenBank/DDBJ whole genome shotgun (WGS) entry which is preliminary data.</text>
</comment>
<evidence type="ECO:0000313" key="13">
    <source>
        <dbReference type="EMBL" id="MBO1266094.1"/>
    </source>
</evidence>
<evidence type="ECO:0000256" key="9">
    <source>
        <dbReference type="ARBA" id="ARBA00023136"/>
    </source>
</evidence>
<evidence type="ECO:0000313" key="14">
    <source>
        <dbReference type="Proteomes" id="UP000664218"/>
    </source>
</evidence>
<evidence type="ECO:0000256" key="3">
    <source>
        <dbReference type="ARBA" id="ARBA00022448"/>
    </source>
</evidence>
<dbReference type="Gene3D" id="1.20.1730.10">
    <property type="entry name" value="Sodium/glucose cotransporter"/>
    <property type="match status" value="1"/>
</dbReference>